<comment type="catalytic activity">
    <reaction evidence="8 9">
        <text>RNA(n) + a ribonucleoside 5'-triphosphate = RNA(n+1) + diphosphate</text>
        <dbReference type="Rhea" id="RHEA:21248"/>
        <dbReference type="Rhea" id="RHEA-COMP:14527"/>
        <dbReference type="Rhea" id="RHEA-COMP:17342"/>
        <dbReference type="ChEBI" id="CHEBI:33019"/>
        <dbReference type="ChEBI" id="CHEBI:61557"/>
        <dbReference type="ChEBI" id="CHEBI:140395"/>
        <dbReference type="EC" id="2.7.7.6"/>
    </reaction>
</comment>
<dbReference type="InterPro" id="IPR037159">
    <property type="entry name" value="RNA_POL_N_sf"/>
</dbReference>
<dbReference type="Pfam" id="PF14700">
    <property type="entry name" value="RPOL_N"/>
    <property type="match status" value="1"/>
</dbReference>
<feature type="domain" description="DNA-directed RNA polymerase N-terminal" evidence="11">
    <location>
        <begin position="404"/>
        <end position="724"/>
    </location>
</feature>
<protein>
    <recommendedName>
        <fullName evidence="2 9">DNA-directed RNA polymerase</fullName>
        <ecNumber evidence="2 9">2.7.7.6</ecNumber>
    </recommendedName>
</protein>
<proteinExistence type="inferred from homology"/>
<dbReference type="GO" id="GO:0006390">
    <property type="term" value="P:mitochondrial transcription"/>
    <property type="evidence" value="ECO:0007669"/>
    <property type="project" value="TreeGrafter"/>
</dbReference>
<dbReference type="InterPro" id="IPR024075">
    <property type="entry name" value="DNA-dir_RNA_pol_helix_hairp_sf"/>
</dbReference>
<sequence length="1449" mass="163289">MSQCLVRNYHTLSAAALRRRAAAAVSSQRVALACKTVRSRPWDGSRRHYTAQVLEKNPGAIRSPSPQRRYDTHSRSSPHPSQQIPHTSQPSPSSQQHQAGKSEYTYRKASKNSGQSQVAADNAMFDDITRTLFIKERTILDEMKPVQDVEIHDTLTMEDRAVSRNLLEERMVLVYACLESGDISSAEKIFNRSLRTNLMDMREIVDARMLNAFIEAHLVAPTPSVDRAMDWFNNFDSQLSIKHTPDSFALLARYHLRAGQPEKVPPLIERMELEGITLQDLLENDRFEEDEDRTPLEAVLREMGRDVDGIVTADRLLLSAIEENAVRKRKEAAAAAAAHRSSSSPALSPMDMFFDDADGGDGQPNIPSQPRAATSPMSTQSLGIKVLRKALQEMESSKRTDKYEQQLWLEERTAAAAVEDLENTLINMPENVRRLTTLPADLVAAWNKVFVQVLKNDIQQMKAARDDAEEHGLERVLSLLRPEQLSKITITEFLRPPTKQEMSTGIVAGEAPFARLALTIGKRVEEEHHARKAKQLASKHKIRLHRGIHQLHSDGKLFEQTVRRIVTRVAKKAGTDESNWLPPFPDGVRARLGAYLVERLVAVARVRVRVHDPADGGNYTYKDREAFVHSIDDVEGSVKHKGMIKYNPALYLMLMNAPVSVDPWLLPMLVPPQPWITWKSGGYIQHQVEMVRVRSDRQAKKYLHAADDFQQMTAVQQALDFLGSIPWKVNHDVYDVAAAMWNNNEHAPYLPSHLEIPEVDRPEDYDTNEKARMQYGRAYKERADKLSQNYSVRADANYKLEIARAFLGEIMYFPHNLDFRGRAYPMPQHLNHIGNDLCRGLLSFATGKPLGEAGLQWLKIQIAALAGYDKASFADRERFTEDNLDNVFESADKPLEGNRWWLQAESPWQLLAACIELTRALRFEKPVQYISHLPIHQDGTCNGLQHYAALGGDELGAAQVNLVPNNKPADVYSGVADNVKKIVDNDAALNVPEALLMKHRINRKLVKQTVMTNTYGVTFIGARTQIRNRLREARELQRLHAKRHQQDRHRVTGAEVAESEMQESKQQEQQGGSADQPVDPLSLPQLTDPEIEACSLYITRKVFEAMGQLFEGARALQVWLNASAGLIARSTYAEHIPPEQLEMAEQLNKMGVLPSPFTVASEETKVVEEQVKEAAKGLTAESADFAAAEAADADGGLLGAILDDLNPTSQNKTKDIFDIEVADESEKIAEATEGDKPAKATLKSVSPKSISKMTSVVWTTPLGLPVVQPYRNYKPRQIQTMLQTITILDRSTPTPVNPMKQSTAFPPNFIHSLDAAHMMVSALECQKANIAFAAVHDSYWTHAADVHTMNNILRDAFVRLHSKDLMAQLRNEFIDRYKGHKVPVEVTLDTRQQQDEWYEWCESKGFKVIRSKVFKKKKITTWVDVEFAPLPARGSFKIEQVKDSQYFFN</sequence>
<dbReference type="Gene3D" id="1.10.1320.10">
    <property type="entry name" value="DNA-directed RNA polymerase, N-terminal domain"/>
    <property type="match status" value="1"/>
</dbReference>
<evidence type="ECO:0000313" key="12">
    <source>
        <dbReference type="EMBL" id="TPX62941.1"/>
    </source>
</evidence>
<dbReference type="InterPro" id="IPR029262">
    <property type="entry name" value="RPOL_N"/>
</dbReference>
<dbReference type="GO" id="GO:0003899">
    <property type="term" value="F:DNA-directed RNA polymerase activity"/>
    <property type="evidence" value="ECO:0007669"/>
    <property type="project" value="UniProtKB-EC"/>
</dbReference>
<evidence type="ECO:0000256" key="1">
    <source>
        <dbReference type="ARBA" id="ARBA00009493"/>
    </source>
</evidence>
<feature type="compositionally biased region" description="Low complexity" evidence="10">
    <location>
        <begin position="75"/>
        <end position="98"/>
    </location>
</feature>
<comment type="function">
    <text evidence="9">DNA-dependent RNA polymerase catalyzes the transcription of DNA into RNA using the four ribonucleoside triphosphates as substrates.</text>
</comment>
<evidence type="ECO:0000256" key="4">
    <source>
        <dbReference type="ARBA" id="ARBA00022679"/>
    </source>
</evidence>
<evidence type="ECO:0000313" key="13">
    <source>
        <dbReference type="Proteomes" id="UP000318582"/>
    </source>
</evidence>
<reference evidence="12 13" key="1">
    <citation type="journal article" date="2019" name="Sci. Rep.">
        <title>Comparative genomics of chytrid fungi reveal insights into the obligate biotrophic and pathogenic lifestyle of Synchytrium endobioticum.</title>
        <authorList>
            <person name="van de Vossenberg B.T.L.H."/>
            <person name="Warris S."/>
            <person name="Nguyen H.D.T."/>
            <person name="van Gent-Pelzer M.P.E."/>
            <person name="Joly D.L."/>
            <person name="van de Geest H.C."/>
            <person name="Bonants P.J.M."/>
            <person name="Smith D.S."/>
            <person name="Levesque C.A."/>
            <person name="van der Lee T.A.J."/>
        </authorList>
    </citation>
    <scope>NUCLEOTIDE SEQUENCE [LARGE SCALE GENOMIC DNA]</scope>
    <source>
        <strain evidence="12 13">CBS 809.83</strain>
    </source>
</reference>
<evidence type="ECO:0000256" key="10">
    <source>
        <dbReference type="SAM" id="MobiDB-lite"/>
    </source>
</evidence>
<keyword evidence="13" id="KW-1185">Reference proteome</keyword>
<dbReference type="STRING" id="109895.A0A507EGM0"/>
<accession>A0A507EGM0</accession>
<organism evidence="12 13">
    <name type="scientific">Powellomyces hirtus</name>
    <dbReference type="NCBI Taxonomy" id="109895"/>
    <lineage>
        <taxon>Eukaryota</taxon>
        <taxon>Fungi</taxon>
        <taxon>Fungi incertae sedis</taxon>
        <taxon>Chytridiomycota</taxon>
        <taxon>Chytridiomycota incertae sedis</taxon>
        <taxon>Chytridiomycetes</taxon>
        <taxon>Spizellomycetales</taxon>
        <taxon>Powellomycetaceae</taxon>
        <taxon>Powellomyces</taxon>
    </lineage>
</organism>
<dbReference type="Gene3D" id="1.10.287.280">
    <property type="match status" value="1"/>
</dbReference>
<evidence type="ECO:0000256" key="5">
    <source>
        <dbReference type="ARBA" id="ARBA00022695"/>
    </source>
</evidence>
<feature type="compositionally biased region" description="Polar residues" evidence="10">
    <location>
        <begin position="365"/>
        <end position="379"/>
    </location>
</feature>
<dbReference type="Gene3D" id="1.10.150.20">
    <property type="entry name" value="5' to 3' exonuclease, C-terminal subdomain"/>
    <property type="match status" value="1"/>
</dbReference>
<evidence type="ECO:0000256" key="6">
    <source>
        <dbReference type="ARBA" id="ARBA00022946"/>
    </source>
</evidence>
<dbReference type="PROSITE" id="PS00489">
    <property type="entry name" value="RNA_POL_PHAGE_2"/>
    <property type="match status" value="1"/>
</dbReference>
<feature type="region of interest" description="Disordered" evidence="10">
    <location>
        <begin position="336"/>
        <end position="379"/>
    </location>
</feature>
<keyword evidence="3 9" id="KW-0240">DNA-directed RNA polymerase</keyword>
<keyword evidence="6" id="KW-0809">Transit peptide</keyword>
<dbReference type="FunFam" id="1.10.287.280:FF:000001">
    <property type="entry name" value="DNA-directed RNA polymerase"/>
    <property type="match status" value="1"/>
</dbReference>
<keyword evidence="7 9" id="KW-0804">Transcription</keyword>
<dbReference type="Pfam" id="PF00940">
    <property type="entry name" value="RNA_pol"/>
    <property type="match status" value="1"/>
</dbReference>
<dbReference type="EMBL" id="QEAQ01000001">
    <property type="protein sequence ID" value="TPX62941.1"/>
    <property type="molecule type" value="Genomic_DNA"/>
</dbReference>
<evidence type="ECO:0000256" key="3">
    <source>
        <dbReference type="ARBA" id="ARBA00022478"/>
    </source>
</evidence>
<dbReference type="InterPro" id="IPR043502">
    <property type="entry name" value="DNA/RNA_pol_sf"/>
</dbReference>
<comment type="similarity">
    <text evidence="1 9">Belongs to the phage and mitochondrial RNA polymerase family.</text>
</comment>
<evidence type="ECO:0000256" key="8">
    <source>
        <dbReference type="ARBA" id="ARBA00048552"/>
    </source>
</evidence>
<evidence type="ECO:0000256" key="2">
    <source>
        <dbReference type="ARBA" id="ARBA00012418"/>
    </source>
</evidence>
<dbReference type="Gene3D" id="1.10.287.260">
    <property type="match status" value="1"/>
</dbReference>
<name>A0A507EGM0_9FUNG</name>
<keyword evidence="5 9" id="KW-0548">Nucleotidyltransferase</keyword>
<dbReference type="GO" id="GO:0034245">
    <property type="term" value="C:mitochondrial DNA-directed RNA polymerase complex"/>
    <property type="evidence" value="ECO:0007669"/>
    <property type="project" value="TreeGrafter"/>
</dbReference>
<dbReference type="Proteomes" id="UP000318582">
    <property type="component" value="Unassembled WGS sequence"/>
</dbReference>
<dbReference type="InterPro" id="IPR046950">
    <property type="entry name" value="DNA-dir_Rpol_C_phage-type"/>
</dbReference>
<gene>
    <name evidence="12" type="primary">PHI190</name>
    <name evidence="12" type="ORF">PhCBS80983_g00190</name>
</gene>
<feature type="region of interest" description="Disordered" evidence="10">
    <location>
        <begin position="1039"/>
        <end position="1085"/>
    </location>
</feature>
<evidence type="ECO:0000256" key="9">
    <source>
        <dbReference type="RuleBase" id="RU003805"/>
    </source>
</evidence>
<dbReference type="PANTHER" id="PTHR10102">
    <property type="entry name" value="DNA-DIRECTED RNA POLYMERASE, MITOCHONDRIAL"/>
    <property type="match status" value="1"/>
</dbReference>
<evidence type="ECO:0000256" key="7">
    <source>
        <dbReference type="ARBA" id="ARBA00023163"/>
    </source>
</evidence>
<feature type="compositionally biased region" description="Low complexity" evidence="10">
    <location>
        <begin position="336"/>
        <end position="352"/>
    </location>
</feature>
<keyword evidence="4 9" id="KW-0808">Transferase</keyword>
<evidence type="ECO:0000259" key="11">
    <source>
        <dbReference type="SMART" id="SM01311"/>
    </source>
</evidence>
<dbReference type="PROSITE" id="PS00900">
    <property type="entry name" value="RNA_POL_PHAGE_1"/>
    <property type="match status" value="1"/>
</dbReference>
<dbReference type="GO" id="GO:0001018">
    <property type="term" value="F:mitochondrial promoter sequence-specific DNA binding"/>
    <property type="evidence" value="ECO:0007669"/>
    <property type="project" value="TreeGrafter"/>
</dbReference>
<comment type="caution">
    <text evidence="12">The sequence shown here is derived from an EMBL/GenBank/DDBJ whole genome shotgun (WGS) entry which is preliminary data.</text>
</comment>
<feature type="region of interest" description="Disordered" evidence="10">
    <location>
        <begin position="51"/>
        <end position="118"/>
    </location>
</feature>
<dbReference type="SUPFAM" id="SSF56672">
    <property type="entry name" value="DNA/RNA polymerases"/>
    <property type="match status" value="2"/>
</dbReference>
<dbReference type="InterPro" id="IPR002092">
    <property type="entry name" value="DNA-dir_Rpol_phage-type"/>
</dbReference>
<dbReference type="EC" id="2.7.7.6" evidence="2 9"/>
<dbReference type="PANTHER" id="PTHR10102:SF0">
    <property type="entry name" value="DNA-DIRECTED RNA POLYMERASE, MITOCHONDRIAL"/>
    <property type="match status" value="1"/>
</dbReference>
<dbReference type="SMART" id="SM01311">
    <property type="entry name" value="RPOL_N"/>
    <property type="match status" value="1"/>
</dbReference>